<dbReference type="InParanoid" id="F0ZSB8"/>
<dbReference type="OMA" id="SIWDQNK"/>
<evidence type="ECO:0000313" key="2">
    <source>
        <dbReference type="EMBL" id="EGC33163.1"/>
    </source>
</evidence>
<dbReference type="InterPro" id="IPR016181">
    <property type="entry name" value="Acyl_CoA_acyltransferase"/>
</dbReference>
<organism evidence="2 3">
    <name type="scientific">Dictyostelium purpureum</name>
    <name type="common">Slime mold</name>
    <dbReference type="NCBI Taxonomy" id="5786"/>
    <lineage>
        <taxon>Eukaryota</taxon>
        <taxon>Amoebozoa</taxon>
        <taxon>Evosea</taxon>
        <taxon>Eumycetozoa</taxon>
        <taxon>Dictyostelia</taxon>
        <taxon>Dictyosteliales</taxon>
        <taxon>Dictyosteliaceae</taxon>
        <taxon>Dictyostelium</taxon>
    </lineage>
</organism>
<dbReference type="eggNOG" id="ENOG502RDWP">
    <property type="taxonomic scope" value="Eukaryota"/>
</dbReference>
<protein>
    <recommendedName>
        <fullName evidence="4">N-acetyltransferase domain-containing protein</fullName>
    </recommendedName>
</protein>
<keyword evidence="3" id="KW-1185">Reference proteome</keyword>
<dbReference type="GO" id="GO:0004402">
    <property type="term" value="F:histone acetyltransferase activity"/>
    <property type="evidence" value="ECO:0000318"/>
    <property type="project" value="GO_Central"/>
</dbReference>
<accession>F0ZSB8</accession>
<dbReference type="SUPFAM" id="SSF55729">
    <property type="entry name" value="Acyl-CoA N-acyltransferases (Nat)"/>
    <property type="match status" value="1"/>
</dbReference>
<dbReference type="Proteomes" id="UP000001064">
    <property type="component" value="Unassembled WGS sequence"/>
</dbReference>
<dbReference type="EMBL" id="GL871155">
    <property type="protein sequence ID" value="EGC33163.1"/>
    <property type="molecule type" value="Genomic_DNA"/>
</dbReference>
<dbReference type="RefSeq" id="XP_003290319.1">
    <property type="nucleotide sequence ID" value="XM_003290271.1"/>
</dbReference>
<dbReference type="VEuPathDB" id="AmoebaDB:DICPUDRAFT_154812"/>
<dbReference type="KEGG" id="dpp:DICPUDRAFT_154812"/>
<sequence length="430" mass="49888">MENNNNNNSKNNNNTNNNDKNNDSNSSNNNIAISNTSSTNIITEQFQNRVKIRPYLTADREILSGICRLPQNIDLNTLKAYSISDDYSIRRSMSQNGYMFVAEDRFDCSVVGAICISEKKLKLDGRERVFFYSFDAIVEPKYRSFKILNKLTETAANVYLKHWKLEPIIYSSTIKMNLGMEKYYESTGMVKFIDQIQHAWKVDIEIMHSPIVSDENFKVWVEKDTDIIKDKFIEYFSNYEMCPVDFEDIILNKYWKKTYFAQYRTLDGRIIEASISIWDQNKVCTLFDLDGTEQQIINNSSKLKDGKAKLNFLQLYACYTNEKSNDNIHLFNELLKFVHNDSLKNKIDYLFIGLAKSDPIETQFPLLPGIKSLDFALHFCVSNFDVSLVDKLSKKPFFQDPRDYGVIMFHSTDPNKNDPLLSNSLISSKL</sequence>
<proteinExistence type="predicted"/>
<evidence type="ECO:0000313" key="3">
    <source>
        <dbReference type="Proteomes" id="UP000001064"/>
    </source>
</evidence>
<gene>
    <name evidence="2" type="ORF">DICPUDRAFT_154812</name>
</gene>
<reference evidence="3" key="1">
    <citation type="journal article" date="2011" name="Genome Biol.">
        <title>Comparative genomics of the social amoebae Dictyostelium discoideum and Dictyostelium purpureum.</title>
        <authorList>
            <consortium name="US DOE Joint Genome Institute (JGI-PGF)"/>
            <person name="Sucgang R."/>
            <person name="Kuo A."/>
            <person name="Tian X."/>
            <person name="Salerno W."/>
            <person name="Parikh A."/>
            <person name="Feasley C.L."/>
            <person name="Dalin E."/>
            <person name="Tu H."/>
            <person name="Huang E."/>
            <person name="Barry K."/>
            <person name="Lindquist E."/>
            <person name="Shapiro H."/>
            <person name="Bruce D."/>
            <person name="Schmutz J."/>
            <person name="Salamov A."/>
            <person name="Fey P."/>
            <person name="Gaudet P."/>
            <person name="Anjard C."/>
            <person name="Babu M.M."/>
            <person name="Basu S."/>
            <person name="Bushmanova Y."/>
            <person name="van der Wel H."/>
            <person name="Katoh-Kurasawa M."/>
            <person name="Dinh C."/>
            <person name="Coutinho P.M."/>
            <person name="Saito T."/>
            <person name="Elias M."/>
            <person name="Schaap P."/>
            <person name="Kay R.R."/>
            <person name="Henrissat B."/>
            <person name="Eichinger L."/>
            <person name="Rivero F."/>
            <person name="Putnam N.H."/>
            <person name="West C.M."/>
            <person name="Loomis W.F."/>
            <person name="Chisholm R.L."/>
            <person name="Shaulsky G."/>
            <person name="Strassmann J.E."/>
            <person name="Queller D.C."/>
            <person name="Kuspa A."/>
            <person name="Grigoriev I.V."/>
        </authorList>
    </citation>
    <scope>NUCLEOTIDE SEQUENCE [LARGE SCALE GENOMIC DNA]</scope>
    <source>
        <strain evidence="3">QSDP1</strain>
    </source>
</reference>
<name>F0ZSB8_DICPU</name>
<evidence type="ECO:0008006" key="4">
    <source>
        <dbReference type="Google" id="ProtNLM"/>
    </source>
</evidence>
<feature type="region of interest" description="Disordered" evidence="1">
    <location>
        <begin position="1"/>
        <end position="32"/>
    </location>
</feature>
<evidence type="ECO:0000256" key="1">
    <source>
        <dbReference type="SAM" id="MobiDB-lite"/>
    </source>
</evidence>
<dbReference type="AlphaFoldDB" id="F0ZSB8"/>
<dbReference type="FunCoup" id="F0ZSB8">
    <property type="interactions" value="743"/>
</dbReference>
<dbReference type="GeneID" id="10504665"/>
<dbReference type="OrthoDB" id="16743at2759"/>